<dbReference type="InterPro" id="IPR050218">
    <property type="entry name" value="LptD"/>
</dbReference>
<evidence type="ECO:0000313" key="2">
    <source>
        <dbReference type="Proteomes" id="UP001204798"/>
    </source>
</evidence>
<evidence type="ECO:0000313" key="1">
    <source>
        <dbReference type="EMBL" id="MCS3918945.1"/>
    </source>
</evidence>
<protein>
    <recommendedName>
        <fullName evidence="3">LPS-assembly protein LptD</fullName>
    </recommendedName>
</protein>
<dbReference type="RefSeq" id="WP_259095011.1">
    <property type="nucleotide sequence ID" value="NZ_CP130454.1"/>
</dbReference>
<gene>
    <name evidence="1" type="ORF">M2350_001345</name>
</gene>
<sequence>MAAMAGKVEGKERRRNGERGKRRNFAVLKLRCTHPFALMAAFLVLSVSSSFPQQNLTVPPAPSDNLLQVESDLPIRYFPQEREWRTLDGTGTIKIRFRELTIFARKARYSEREQILEAQEGLRAIWQDGVEFEGGTARYFVNERRWVVEGGKATFDPSYFGEGVAAPLYLTLQTMRGTDERLMAERGTFSSCDRPHPHYSLRAQSAEALPGDRLILRRVGIYIGETKLLGIGRFTISLKPRLRQNRLPITPDVGSDRYSGFFLRTSVSLFDTRTQSADLVLDWSERRGIGYGIEHDYSTRRFQGGTNFFIQRSPFAGTEQTFSWRHQHQLLPGLLFTAFWDERRNTPFGGRSYTSSSKQFSLRQSWRRGSTELALRMLGYGGFGDDRTWTLTHSFSTGKQWLNLFLTMRETARPGQPTDKELNERIEIRRRISDEWDMALRFEQRVDLDKDKYTGDNFYYALDRTPEMLFSFRPRSSGFFRPNIAIGLARWSEPQFVGIGQPVQSFTTERLHFRLDTPYRTLKLTGNLSYSHNAVFEQFLYGNDTAQYFYSYRSTLTWRFGRNSQMDLSYWLQKRRGYTPFRSDTLTSYENLDWRLQISPSPKFSLSATTGLDLERDFFRDLLLNLRWQPSQGMALDLSTGYSLERGKWQDILGRFLLSRPSGLGLPAYGTFVSYYGLQPTPFAEERPAPPPGGFRSELTFRYSPTQGQWTRVRLFLDWSVTKSIRLETLLGYSGVLRKMDITQFRLTKDLHCYQIWAIYNRERREFRIFFVIKAFPLLQQFFGTSDQGAFLDTSLGQVY</sequence>
<dbReference type="PANTHER" id="PTHR30189:SF1">
    <property type="entry name" value="LPS-ASSEMBLY PROTEIN LPTD"/>
    <property type="match status" value="1"/>
</dbReference>
<reference evidence="1 2" key="1">
    <citation type="submission" date="2022-08" db="EMBL/GenBank/DDBJ databases">
        <title>Bacterial and archaeal communities from various locations to study Microbial Dark Matter (Phase II).</title>
        <authorList>
            <person name="Stepanauskas R."/>
        </authorList>
    </citation>
    <scope>NUCLEOTIDE SEQUENCE [LARGE SCALE GENOMIC DNA]</scope>
    <source>
        <strain evidence="1 2">PD1</strain>
    </source>
</reference>
<accession>A0ABT2EM67</accession>
<name>A0ABT2EM67_9BACT</name>
<evidence type="ECO:0008006" key="3">
    <source>
        <dbReference type="Google" id="ProtNLM"/>
    </source>
</evidence>
<proteinExistence type="predicted"/>
<keyword evidence="2" id="KW-1185">Reference proteome</keyword>
<dbReference type="PANTHER" id="PTHR30189">
    <property type="entry name" value="LPS-ASSEMBLY PROTEIN"/>
    <property type="match status" value="1"/>
</dbReference>
<dbReference type="Proteomes" id="UP001204798">
    <property type="component" value="Unassembled WGS sequence"/>
</dbReference>
<comment type="caution">
    <text evidence="1">The sequence shown here is derived from an EMBL/GenBank/DDBJ whole genome shotgun (WGS) entry which is preliminary data.</text>
</comment>
<dbReference type="EMBL" id="JANUCP010000002">
    <property type="protein sequence ID" value="MCS3918945.1"/>
    <property type="molecule type" value="Genomic_DNA"/>
</dbReference>
<organism evidence="1 2">
    <name type="scientific">Candidatus Fervidibacter sacchari</name>
    <dbReference type="NCBI Taxonomy" id="1448929"/>
    <lineage>
        <taxon>Bacteria</taxon>
        <taxon>Candidatus Fervidibacterota</taxon>
        <taxon>Candidatus Fervidibacter</taxon>
    </lineage>
</organism>